<organism evidence="1 2">
    <name type="scientific">Metabacillus fastidiosus</name>
    <dbReference type="NCBI Taxonomy" id="1458"/>
    <lineage>
        <taxon>Bacteria</taxon>
        <taxon>Bacillati</taxon>
        <taxon>Bacillota</taxon>
        <taxon>Bacilli</taxon>
        <taxon>Bacillales</taxon>
        <taxon>Bacillaceae</taxon>
        <taxon>Metabacillus</taxon>
    </lineage>
</organism>
<keyword evidence="2" id="KW-1185">Reference proteome</keyword>
<dbReference type="Proteomes" id="UP001342826">
    <property type="component" value="Unassembled WGS sequence"/>
</dbReference>
<proteinExistence type="predicted"/>
<dbReference type="RefSeq" id="WP_066230306.1">
    <property type="nucleotide sequence ID" value="NZ_JARTFQ010000008.1"/>
</dbReference>
<name>A0ABU6NTJ1_9BACI</name>
<accession>A0ABU6NTJ1</accession>
<protein>
    <submittedName>
        <fullName evidence="1">Uncharacterized protein</fullName>
    </submittedName>
</protein>
<gene>
    <name evidence="1" type="ORF">P9271_03770</name>
</gene>
<evidence type="ECO:0000313" key="1">
    <source>
        <dbReference type="EMBL" id="MED4400461.1"/>
    </source>
</evidence>
<reference evidence="1 2" key="1">
    <citation type="submission" date="2023-03" db="EMBL/GenBank/DDBJ databases">
        <title>Bacillus Genome Sequencing.</title>
        <authorList>
            <person name="Dunlap C."/>
        </authorList>
    </citation>
    <scope>NUCLEOTIDE SEQUENCE [LARGE SCALE GENOMIC DNA]</scope>
    <source>
        <strain evidence="1 2">NRS-1717</strain>
    </source>
</reference>
<comment type="caution">
    <text evidence="1">The sequence shown here is derived from an EMBL/GenBank/DDBJ whole genome shotgun (WGS) entry which is preliminary data.</text>
</comment>
<sequence>MARTLNANTVAENLLIPTDFFIPEAFVNIYNKVKTGGKKQPRKVTNPPSFNISDAFMKAYDYTE</sequence>
<evidence type="ECO:0000313" key="2">
    <source>
        <dbReference type="Proteomes" id="UP001342826"/>
    </source>
</evidence>
<dbReference type="EMBL" id="JARTFS010000003">
    <property type="protein sequence ID" value="MED4400461.1"/>
    <property type="molecule type" value="Genomic_DNA"/>
</dbReference>
<dbReference type="GeneID" id="301141435"/>